<evidence type="ECO:0000313" key="2">
    <source>
        <dbReference type="EMBL" id="MBB4641628.1"/>
    </source>
</evidence>
<keyword evidence="1" id="KW-0732">Signal</keyword>
<dbReference type="Proteomes" id="UP000575068">
    <property type="component" value="Unassembled WGS sequence"/>
</dbReference>
<feature type="chain" id="PRO_5032779305" evidence="1">
    <location>
        <begin position="23"/>
        <end position="161"/>
    </location>
</feature>
<comment type="caution">
    <text evidence="2">The sequence shown here is derived from an EMBL/GenBank/DDBJ whole genome shotgun (WGS) entry which is preliminary data.</text>
</comment>
<keyword evidence="3" id="KW-1185">Reference proteome</keyword>
<dbReference type="EMBL" id="JACHOV010000006">
    <property type="protein sequence ID" value="MBB4641628.1"/>
    <property type="molecule type" value="Genomic_DNA"/>
</dbReference>
<accession>A0A840HVR6</accession>
<evidence type="ECO:0000313" key="3">
    <source>
        <dbReference type="Proteomes" id="UP000575068"/>
    </source>
</evidence>
<sequence>MRNILKAIMGVVILFSVTPAQAASCWNIQAIEAAQVRDFETMLMVSALRCRNTGVNFLDEYNDFVRSKRTALTQVNDELRAQFEQTLGAKAALNAYDGYVTSLANSYGAGAVGLACSDMQSLTRAANAASPSKAALVTLAQRAGADPRLPGAKCPLTIAAK</sequence>
<proteinExistence type="predicted"/>
<dbReference type="RefSeq" id="WP_184475419.1">
    <property type="nucleotide sequence ID" value="NZ_JACHOV010000006.1"/>
</dbReference>
<protein>
    <submittedName>
        <fullName evidence="2">Uncharacterized protein</fullName>
    </submittedName>
</protein>
<name>A0A840HVR6_9SPHN</name>
<reference evidence="2 3" key="1">
    <citation type="submission" date="2020-08" db="EMBL/GenBank/DDBJ databases">
        <title>Genomic Encyclopedia of Type Strains, Phase IV (KMG-IV): sequencing the most valuable type-strain genomes for metagenomic binning, comparative biology and taxonomic classification.</title>
        <authorList>
            <person name="Goeker M."/>
        </authorList>
    </citation>
    <scope>NUCLEOTIDE SEQUENCE [LARGE SCALE GENOMIC DNA]</scope>
    <source>
        <strain evidence="2 3">DSM 7465</strain>
    </source>
</reference>
<organism evidence="2 3">
    <name type="scientific">Rhizorhapis suberifaciens</name>
    <name type="common">corky root of lettuce</name>
    <dbReference type="NCBI Taxonomy" id="13656"/>
    <lineage>
        <taxon>Bacteria</taxon>
        <taxon>Pseudomonadati</taxon>
        <taxon>Pseudomonadota</taxon>
        <taxon>Alphaproteobacteria</taxon>
        <taxon>Sphingomonadales</taxon>
        <taxon>Sphingomonadaceae</taxon>
        <taxon>Rhizorhapis</taxon>
    </lineage>
</organism>
<gene>
    <name evidence="2" type="ORF">HNQ99_001937</name>
</gene>
<dbReference type="AlphaFoldDB" id="A0A840HVR6"/>
<evidence type="ECO:0000256" key="1">
    <source>
        <dbReference type="SAM" id="SignalP"/>
    </source>
</evidence>
<feature type="signal peptide" evidence="1">
    <location>
        <begin position="1"/>
        <end position="22"/>
    </location>
</feature>